<evidence type="ECO:0000256" key="13">
    <source>
        <dbReference type="SAM" id="Phobius"/>
    </source>
</evidence>
<sequence length="236" mass="25736">MRVRRGDPLSTGREVDRLMAFSDGVVAVAITLMVLPLINIQGPPAGVPLYTVVTKNLGQIVIFLFTFYVVAVMWRLHSRIFGQIRGYDNPLFWLNVTWLAAIVLLPWFSSLYGDTFALSGSFTDFSTSATADIALFYWLLMASVSALGTLMGRHLTRNPRLLLPGSEAANLSGAARYRGWIIAGYFLFIGVMSLFSSAIASYLPIGIFVLSVFLKPKQSAAEVPSGAPKDSNGEST</sequence>
<evidence type="ECO:0000256" key="3">
    <source>
        <dbReference type="ARBA" id="ARBA00022448"/>
    </source>
</evidence>
<keyword evidence="7" id="KW-0630">Potassium</keyword>
<evidence type="ECO:0000313" key="17">
    <source>
        <dbReference type="EMBL" id="CAB5009798.1"/>
    </source>
</evidence>
<evidence type="ECO:0000256" key="10">
    <source>
        <dbReference type="ARBA" id="ARBA00023136"/>
    </source>
</evidence>
<evidence type="ECO:0000256" key="1">
    <source>
        <dbReference type="ARBA" id="ARBA00004141"/>
    </source>
</evidence>
<comment type="catalytic activity">
    <reaction evidence="12">
        <text>K(+)(in) = K(+)(out)</text>
        <dbReference type="Rhea" id="RHEA:29463"/>
        <dbReference type="ChEBI" id="CHEBI:29103"/>
    </reaction>
</comment>
<dbReference type="AlphaFoldDB" id="A0A6J6PS05"/>
<evidence type="ECO:0000256" key="7">
    <source>
        <dbReference type="ARBA" id="ARBA00022958"/>
    </source>
</evidence>
<protein>
    <submittedName>
        <fullName evidence="15">Unannotated protein</fullName>
    </submittedName>
</protein>
<dbReference type="EMBL" id="CAEZWW010000078">
    <property type="protein sequence ID" value="CAB4673656.1"/>
    <property type="molecule type" value="Genomic_DNA"/>
</dbReference>
<organism evidence="15">
    <name type="scientific">freshwater metagenome</name>
    <dbReference type="NCBI Taxonomy" id="449393"/>
    <lineage>
        <taxon>unclassified sequences</taxon>
        <taxon>metagenomes</taxon>
        <taxon>ecological metagenomes</taxon>
    </lineage>
</organism>
<evidence type="ECO:0000256" key="5">
    <source>
        <dbReference type="ARBA" id="ARBA00022692"/>
    </source>
</evidence>
<keyword evidence="8 13" id="KW-1133">Transmembrane helix</keyword>
<evidence type="ECO:0000313" key="15">
    <source>
        <dbReference type="EMBL" id="CAB4699545.1"/>
    </source>
</evidence>
<evidence type="ECO:0000256" key="9">
    <source>
        <dbReference type="ARBA" id="ARBA00023065"/>
    </source>
</evidence>
<dbReference type="PANTHER" id="PTHR31462:SF5">
    <property type="entry name" value="ENDOSOMAL_LYSOSOMAL PROTON CHANNEL TMEM175"/>
    <property type="match status" value="1"/>
</dbReference>
<proteinExistence type="inferred from homology"/>
<dbReference type="PANTHER" id="PTHR31462">
    <property type="entry name" value="ENDOSOMAL/LYSOSOMAL POTASSIUM CHANNEL TMEM175"/>
    <property type="match status" value="1"/>
</dbReference>
<keyword evidence="6" id="KW-0631">Potassium channel</keyword>
<evidence type="ECO:0000256" key="8">
    <source>
        <dbReference type="ARBA" id="ARBA00022989"/>
    </source>
</evidence>
<comment type="subcellular location">
    <subcellularLocation>
        <location evidence="1">Membrane</location>
        <topology evidence="1">Multi-pass membrane protein</topology>
    </subcellularLocation>
</comment>
<feature type="transmembrane region" description="Helical" evidence="13">
    <location>
        <begin position="90"/>
        <end position="113"/>
    </location>
</feature>
<feature type="transmembrane region" description="Helical" evidence="13">
    <location>
        <begin position="20"/>
        <end position="40"/>
    </location>
</feature>
<keyword evidence="11" id="KW-0407">Ion channel</keyword>
<name>A0A6J6PS05_9ZZZZ</name>
<dbReference type="Pfam" id="PF06736">
    <property type="entry name" value="TMEM175"/>
    <property type="match status" value="1"/>
</dbReference>
<dbReference type="GO" id="GO:0015252">
    <property type="term" value="F:proton channel activity"/>
    <property type="evidence" value="ECO:0007669"/>
    <property type="project" value="InterPro"/>
</dbReference>
<comment type="similarity">
    <text evidence="2">Belongs to the TMEM175 family.</text>
</comment>
<evidence type="ECO:0000256" key="6">
    <source>
        <dbReference type="ARBA" id="ARBA00022826"/>
    </source>
</evidence>
<accession>A0A6J6PS05</accession>
<keyword evidence="5 13" id="KW-0812">Transmembrane</keyword>
<evidence type="ECO:0000256" key="2">
    <source>
        <dbReference type="ARBA" id="ARBA00006920"/>
    </source>
</evidence>
<keyword evidence="10 13" id="KW-0472">Membrane</keyword>
<feature type="transmembrane region" description="Helical" evidence="13">
    <location>
        <begin position="133"/>
        <end position="152"/>
    </location>
</feature>
<evidence type="ECO:0000313" key="18">
    <source>
        <dbReference type="EMBL" id="CAB5014311.1"/>
    </source>
</evidence>
<dbReference type="GO" id="GO:0005267">
    <property type="term" value="F:potassium channel activity"/>
    <property type="evidence" value="ECO:0007669"/>
    <property type="project" value="UniProtKB-KW"/>
</dbReference>
<evidence type="ECO:0000256" key="4">
    <source>
        <dbReference type="ARBA" id="ARBA00022538"/>
    </source>
</evidence>
<dbReference type="InterPro" id="IPR010617">
    <property type="entry name" value="TMEM175-like"/>
</dbReference>
<evidence type="ECO:0000313" key="16">
    <source>
        <dbReference type="EMBL" id="CAB4748416.1"/>
    </source>
</evidence>
<evidence type="ECO:0000256" key="11">
    <source>
        <dbReference type="ARBA" id="ARBA00023303"/>
    </source>
</evidence>
<feature type="transmembrane region" description="Helical" evidence="13">
    <location>
        <begin position="185"/>
        <end position="214"/>
    </location>
</feature>
<evidence type="ECO:0000313" key="14">
    <source>
        <dbReference type="EMBL" id="CAB4673656.1"/>
    </source>
</evidence>
<evidence type="ECO:0000256" key="12">
    <source>
        <dbReference type="ARBA" id="ARBA00034430"/>
    </source>
</evidence>
<dbReference type="EMBL" id="CAEZXZ010000047">
    <property type="protein sequence ID" value="CAB4699545.1"/>
    <property type="molecule type" value="Genomic_DNA"/>
</dbReference>
<keyword evidence="4" id="KW-0633">Potassium transport</keyword>
<feature type="transmembrane region" description="Helical" evidence="13">
    <location>
        <begin position="60"/>
        <end position="78"/>
    </location>
</feature>
<dbReference type="EMBL" id="CAEZZA010000089">
    <property type="protein sequence ID" value="CAB4748416.1"/>
    <property type="molecule type" value="Genomic_DNA"/>
</dbReference>
<keyword evidence="3" id="KW-0813">Transport</keyword>
<dbReference type="EMBL" id="CAFBPJ010000022">
    <property type="protein sequence ID" value="CAB5009798.1"/>
    <property type="molecule type" value="Genomic_DNA"/>
</dbReference>
<dbReference type="GO" id="GO:0016020">
    <property type="term" value="C:membrane"/>
    <property type="evidence" value="ECO:0007669"/>
    <property type="project" value="UniProtKB-SubCell"/>
</dbReference>
<dbReference type="EMBL" id="CAFBPA010000202">
    <property type="protein sequence ID" value="CAB5014311.1"/>
    <property type="molecule type" value="Genomic_DNA"/>
</dbReference>
<reference evidence="15" key="1">
    <citation type="submission" date="2020-05" db="EMBL/GenBank/DDBJ databases">
        <authorList>
            <person name="Chiriac C."/>
            <person name="Salcher M."/>
            <person name="Ghai R."/>
            <person name="Kavagutti S V."/>
        </authorList>
    </citation>
    <scope>NUCLEOTIDE SEQUENCE</scope>
</reference>
<gene>
    <name evidence="14" type="ORF">UFOPK2310_00761</name>
    <name evidence="15" type="ORF">UFOPK2625_00442</name>
    <name evidence="16" type="ORF">UFOPK2809_00769</name>
    <name evidence="18" type="ORF">UFOPK4043_01225</name>
    <name evidence="17" type="ORF">UFOPK4092_00327</name>
</gene>
<keyword evidence="9" id="KW-0406">Ion transport</keyword>